<dbReference type="PANTHER" id="PTHR47737:SF1">
    <property type="entry name" value="GLYCINE BETAINE_PROLINE BETAINE TRANSPORT SYSTEM PERMEASE PROTEIN PROW"/>
    <property type="match status" value="1"/>
</dbReference>
<feature type="transmembrane region" description="Helical" evidence="7">
    <location>
        <begin position="134"/>
        <end position="157"/>
    </location>
</feature>
<dbReference type="PROSITE" id="PS50928">
    <property type="entry name" value="ABC_TM1"/>
    <property type="match status" value="1"/>
</dbReference>
<keyword evidence="6 7" id="KW-0472">Membrane</keyword>
<keyword evidence="4 7" id="KW-0812">Transmembrane</keyword>
<keyword evidence="2 7" id="KW-0813">Transport</keyword>
<evidence type="ECO:0000256" key="1">
    <source>
        <dbReference type="ARBA" id="ARBA00004651"/>
    </source>
</evidence>
<feature type="domain" description="ABC transmembrane type-1" evidence="8">
    <location>
        <begin position="1"/>
        <end position="112"/>
    </location>
</feature>
<sequence length="195" mass="21877">ATIIYAIPPMVLMTTLGLKKVSPEVVEAGKMSGCTRWQMLSRVYVPSARTEILVGLNQVIMLCLAMVVLTAFIGMPGLGAKLLAMMGSFKLGRSFEIGVTIVLLAIMLDRLSKAWVVKQPEHFERGTPWWKRHIYLLAGVGGFVLFLLLSQVIEVFAEIGRRQHFSQGKEIDNIIKNFLALETVRGVTDWLRWFL</sequence>
<dbReference type="Gene3D" id="1.10.3720.10">
    <property type="entry name" value="MetI-like"/>
    <property type="match status" value="1"/>
</dbReference>
<name>A0A348WAV6_9RHOB</name>
<evidence type="ECO:0000256" key="3">
    <source>
        <dbReference type="ARBA" id="ARBA00022475"/>
    </source>
</evidence>
<dbReference type="GO" id="GO:0043190">
    <property type="term" value="C:ATP-binding cassette (ABC) transporter complex"/>
    <property type="evidence" value="ECO:0007669"/>
    <property type="project" value="TreeGrafter"/>
</dbReference>
<dbReference type="InterPro" id="IPR035906">
    <property type="entry name" value="MetI-like_sf"/>
</dbReference>
<protein>
    <submittedName>
        <fullName evidence="9">Glycine/betaine ABC transporter permease</fullName>
    </submittedName>
</protein>
<dbReference type="Pfam" id="PF00528">
    <property type="entry name" value="BPD_transp_1"/>
    <property type="match status" value="1"/>
</dbReference>
<comment type="subcellular location">
    <subcellularLocation>
        <location evidence="1 7">Cell membrane</location>
        <topology evidence="1 7">Multi-pass membrane protein</topology>
    </subcellularLocation>
</comment>
<reference evidence="9 10" key="1">
    <citation type="journal article" date="2018" name="Nat. Biotechnol.">
        <title>A standardized bacterial taxonomy based on genome phylogeny substantially revises the tree of life.</title>
        <authorList>
            <person name="Parks D.H."/>
            <person name="Chuvochina M."/>
            <person name="Waite D.W."/>
            <person name="Rinke C."/>
            <person name="Skarshewski A."/>
            <person name="Chaumeil P.A."/>
            <person name="Hugenholtz P."/>
        </authorList>
    </citation>
    <scope>NUCLEOTIDE SEQUENCE [LARGE SCALE GENOMIC DNA]</scope>
    <source>
        <strain evidence="9">UBA9169</strain>
    </source>
</reference>
<dbReference type="InterPro" id="IPR000515">
    <property type="entry name" value="MetI-like"/>
</dbReference>
<accession>A0A348WAV6</accession>
<dbReference type="CDD" id="cd06261">
    <property type="entry name" value="TM_PBP2"/>
    <property type="match status" value="1"/>
</dbReference>
<dbReference type="Proteomes" id="UP000264719">
    <property type="component" value="Unassembled WGS sequence"/>
</dbReference>
<feature type="transmembrane region" description="Helical" evidence="7">
    <location>
        <begin position="59"/>
        <end position="79"/>
    </location>
</feature>
<evidence type="ECO:0000313" key="9">
    <source>
        <dbReference type="EMBL" id="HAR51668.1"/>
    </source>
</evidence>
<dbReference type="GO" id="GO:0031460">
    <property type="term" value="P:glycine betaine transport"/>
    <property type="evidence" value="ECO:0007669"/>
    <property type="project" value="TreeGrafter"/>
</dbReference>
<gene>
    <name evidence="9" type="ORF">DCS45_07295</name>
</gene>
<evidence type="ECO:0000313" key="10">
    <source>
        <dbReference type="Proteomes" id="UP000264719"/>
    </source>
</evidence>
<evidence type="ECO:0000256" key="7">
    <source>
        <dbReference type="RuleBase" id="RU363032"/>
    </source>
</evidence>
<feature type="non-terminal residue" evidence="9">
    <location>
        <position position="195"/>
    </location>
</feature>
<evidence type="ECO:0000256" key="5">
    <source>
        <dbReference type="ARBA" id="ARBA00022989"/>
    </source>
</evidence>
<feature type="non-terminal residue" evidence="9">
    <location>
        <position position="1"/>
    </location>
</feature>
<evidence type="ECO:0000256" key="4">
    <source>
        <dbReference type="ARBA" id="ARBA00022692"/>
    </source>
</evidence>
<evidence type="ECO:0000256" key="6">
    <source>
        <dbReference type="ARBA" id="ARBA00023136"/>
    </source>
</evidence>
<keyword evidence="3" id="KW-1003">Cell membrane</keyword>
<organism evidence="9 10">
    <name type="scientific">Roseovarius nubinhibens</name>
    <dbReference type="NCBI Taxonomy" id="314263"/>
    <lineage>
        <taxon>Bacteria</taxon>
        <taxon>Pseudomonadati</taxon>
        <taxon>Pseudomonadota</taxon>
        <taxon>Alphaproteobacteria</taxon>
        <taxon>Rhodobacterales</taxon>
        <taxon>Roseobacteraceae</taxon>
        <taxon>Roseovarius</taxon>
    </lineage>
</organism>
<evidence type="ECO:0000259" key="8">
    <source>
        <dbReference type="PROSITE" id="PS50928"/>
    </source>
</evidence>
<dbReference type="EMBL" id="DMVW01000073">
    <property type="protein sequence ID" value="HAR51668.1"/>
    <property type="molecule type" value="Genomic_DNA"/>
</dbReference>
<dbReference type="PANTHER" id="PTHR47737">
    <property type="entry name" value="GLYCINE BETAINE/PROLINE BETAINE TRANSPORT SYSTEM PERMEASE PROTEIN PROW"/>
    <property type="match status" value="1"/>
</dbReference>
<dbReference type="SUPFAM" id="SSF161098">
    <property type="entry name" value="MetI-like"/>
    <property type="match status" value="1"/>
</dbReference>
<dbReference type="AlphaFoldDB" id="A0A348WAV6"/>
<dbReference type="GO" id="GO:0015871">
    <property type="term" value="P:choline transport"/>
    <property type="evidence" value="ECO:0007669"/>
    <property type="project" value="TreeGrafter"/>
</dbReference>
<dbReference type="GO" id="GO:0015226">
    <property type="term" value="F:carnitine transmembrane transporter activity"/>
    <property type="evidence" value="ECO:0007669"/>
    <property type="project" value="TreeGrafter"/>
</dbReference>
<keyword evidence="5 7" id="KW-1133">Transmembrane helix</keyword>
<proteinExistence type="inferred from homology"/>
<evidence type="ECO:0000256" key="2">
    <source>
        <dbReference type="ARBA" id="ARBA00022448"/>
    </source>
</evidence>
<dbReference type="GO" id="GO:0005275">
    <property type="term" value="F:amine transmembrane transporter activity"/>
    <property type="evidence" value="ECO:0007669"/>
    <property type="project" value="TreeGrafter"/>
</dbReference>
<comment type="similarity">
    <text evidence="7">Belongs to the binding-protein-dependent transport system permease family.</text>
</comment>
<comment type="caution">
    <text evidence="9">The sequence shown here is derived from an EMBL/GenBank/DDBJ whole genome shotgun (WGS) entry which is preliminary data.</text>
</comment>
<feature type="transmembrane region" description="Helical" evidence="7">
    <location>
        <begin position="91"/>
        <end position="108"/>
    </location>
</feature>